<reference evidence="3" key="1">
    <citation type="submission" date="2016-10" db="EMBL/GenBank/DDBJ databases">
        <authorList>
            <person name="Varghese N."/>
            <person name="Submissions S."/>
        </authorList>
    </citation>
    <scope>NUCLEOTIDE SEQUENCE [LARGE SCALE GENOMIC DNA]</scope>
    <source>
        <strain evidence="3">CGMCC 4.2126</strain>
    </source>
</reference>
<accession>A0A1I3VF03</accession>
<keyword evidence="1" id="KW-0732">Signal</keyword>
<sequence length="200" mass="21795">MISVALSLLLALSPATATEIPKNFLLTERDARRTLTPEQAAEQGYQLSDKLTGPLELNPCGHRRAVDRNRVAARTITLWTSGPSNSSEQLVIYKSPRAAHSALIRLRAEVKRCARKGDPSAPELKIQWRTSKAKAGDEAIGMGYQTWQDGSLNQTITGIVARRGSALMIYTTDEGFYGPGQLTKDARKMAAKVCKLPGVC</sequence>
<feature type="chain" id="PRO_5011498821" description="PknH-like extracellular domain-containing protein" evidence="1">
    <location>
        <begin position="18"/>
        <end position="200"/>
    </location>
</feature>
<protein>
    <recommendedName>
        <fullName evidence="4">PknH-like extracellular domain-containing protein</fullName>
    </recommendedName>
</protein>
<evidence type="ECO:0008006" key="4">
    <source>
        <dbReference type="Google" id="ProtNLM"/>
    </source>
</evidence>
<evidence type="ECO:0000313" key="2">
    <source>
        <dbReference type="EMBL" id="SFJ94024.1"/>
    </source>
</evidence>
<keyword evidence="3" id="KW-1185">Reference proteome</keyword>
<gene>
    <name evidence="2" type="ORF">SAMN05216275_11474</name>
</gene>
<dbReference type="EMBL" id="FOQY01000014">
    <property type="protein sequence ID" value="SFJ94024.1"/>
    <property type="molecule type" value="Genomic_DNA"/>
</dbReference>
<name>A0A1I3VF03_9ACTN</name>
<feature type="signal peptide" evidence="1">
    <location>
        <begin position="1"/>
        <end position="17"/>
    </location>
</feature>
<evidence type="ECO:0000256" key="1">
    <source>
        <dbReference type="SAM" id="SignalP"/>
    </source>
</evidence>
<dbReference type="AlphaFoldDB" id="A0A1I3VF03"/>
<dbReference type="Proteomes" id="UP000199111">
    <property type="component" value="Unassembled WGS sequence"/>
</dbReference>
<proteinExistence type="predicted"/>
<organism evidence="2 3">
    <name type="scientific">Streptosporangium canum</name>
    <dbReference type="NCBI Taxonomy" id="324952"/>
    <lineage>
        <taxon>Bacteria</taxon>
        <taxon>Bacillati</taxon>
        <taxon>Actinomycetota</taxon>
        <taxon>Actinomycetes</taxon>
        <taxon>Streptosporangiales</taxon>
        <taxon>Streptosporangiaceae</taxon>
        <taxon>Streptosporangium</taxon>
    </lineage>
</organism>
<evidence type="ECO:0000313" key="3">
    <source>
        <dbReference type="Proteomes" id="UP000199111"/>
    </source>
</evidence>